<keyword evidence="13" id="KW-0862">Zinc</keyword>
<reference evidence="22 23" key="1">
    <citation type="submission" date="2019-04" db="EMBL/GenBank/DDBJ databases">
        <authorList>
            <consortium name="Wellcome Sanger Institute Data Sharing"/>
        </authorList>
    </citation>
    <scope>NUCLEOTIDE SEQUENCE [LARGE SCALE GENOMIC DNA]</scope>
</reference>
<dbReference type="SMART" id="SM00355">
    <property type="entry name" value="ZnF_C2H2"/>
    <property type="match status" value="3"/>
</dbReference>
<dbReference type="GO" id="GO:0004843">
    <property type="term" value="F:cysteine-type deubiquitinase activity"/>
    <property type="evidence" value="ECO:0007669"/>
    <property type="project" value="UniProtKB-EC"/>
</dbReference>
<evidence type="ECO:0000256" key="6">
    <source>
        <dbReference type="ARBA" id="ARBA00012759"/>
    </source>
</evidence>
<dbReference type="GO" id="GO:0071567">
    <property type="term" value="F:deUFMylase activity"/>
    <property type="evidence" value="ECO:0007669"/>
    <property type="project" value="UniProtKB-ARBA"/>
</dbReference>
<feature type="domain" description="C2H2-type" evidence="21">
    <location>
        <begin position="4"/>
        <end position="25"/>
    </location>
</feature>
<evidence type="ECO:0000256" key="16">
    <source>
        <dbReference type="ARBA" id="ARBA00029662"/>
    </source>
</evidence>
<evidence type="ECO:0000256" key="19">
    <source>
        <dbReference type="SAM" id="Coils"/>
    </source>
</evidence>
<keyword evidence="14" id="KW-0007">Acetylation</keyword>
<proteinExistence type="inferred from homology"/>
<evidence type="ECO:0000256" key="20">
    <source>
        <dbReference type="SAM" id="MobiDB-lite"/>
    </source>
</evidence>
<dbReference type="AlphaFoldDB" id="A0A8C9SVU8"/>
<feature type="compositionally biased region" description="Basic and acidic residues" evidence="20">
    <location>
        <begin position="53"/>
        <end position="67"/>
    </location>
</feature>
<accession>A0A8C9SVU8</accession>
<sequence length="578" mass="64581">MLTCEICGEEMLPEADMRTHLLLGHLEGELSCPMCPLAGVTYDDLQFHIDTAHSENEPSRPGKRCVEEESETQARASGGRSSAGASRSAGRRCPGGDAGEPTVKRGPLQSPFHTPENAHLQPLQEAEAGKLTLTSHKAMKGNLMPRKSDSTDETLVASPRKGRFRCNLCEIFALYTVEDMDFADVPGECRGWTSEMFLHVAEFSCPMCALVCSDCFVLQEHVELHLDATQSDLQLARQLQEEEDLRSRRQEAKREAEDFKKLQGQYGLDGRGGYRRQLETCMERAVSRGHMAPLEFHRKKAEVMECLASGVDDGKSRTSGLMAALYEYYLKNGQDIANVWLSAETDHYSSSEGDRGWGCGYRNFQMLLSSLQKMELYRDYGTVPSIPRVQALIEEAWREGADPQGASHFKHRLQGTRAWIGATEIYSLLTSLRVRARIVDFDQPTGPGSTHPKLFEWVKTYFSASSSRGARLPPRVAKSSQPPIYLQHQGHSRTIVGIEQKKNGTLCLLVFDPGCPLEDMRRLLTPGLGASSVRLFRKFPSQLKHKQYQVVSAEGVLSPEEKQLQIETSKTLRAERIP</sequence>
<dbReference type="PANTHER" id="PTHR48153:SF4">
    <property type="entry name" value="UBIQUITIN CARBOXYL-TERMINAL HYDROLASE MUG105"/>
    <property type="match status" value="1"/>
</dbReference>
<dbReference type="GO" id="GO:0005737">
    <property type="term" value="C:cytoplasm"/>
    <property type="evidence" value="ECO:0007669"/>
    <property type="project" value="UniProtKB-SubCell"/>
</dbReference>
<organism evidence="22 23">
    <name type="scientific">Scleropages formosus</name>
    <name type="common">Asian bonytongue</name>
    <name type="synonym">Osteoglossum formosum</name>
    <dbReference type="NCBI Taxonomy" id="113540"/>
    <lineage>
        <taxon>Eukaryota</taxon>
        <taxon>Metazoa</taxon>
        <taxon>Chordata</taxon>
        <taxon>Craniata</taxon>
        <taxon>Vertebrata</taxon>
        <taxon>Euteleostomi</taxon>
        <taxon>Actinopterygii</taxon>
        <taxon>Neopterygii</taxon>
        <taxon>Teleostei</taxon>
        <taxon>Osteoglossocephala</taxon>
        <taxon>Osteoglossomorpha</taxon>
        <taxon>Osteoglossiformes</taxon>
        <taxon>Osteoglossidae</taxon>
        <taxon>Scleropages</taxon>
    </lineage>
</organism>
<comment type="subcellular location">
    <subcellularLocation>
        <location evidence="3">Cytoplasm</location>
    </subcellularLocation>
    <subcellularLocation>
        <location evidence="2">Nucleus</location>
    </subcellularLocation>
</comment>
<evidence type="ECO:0000256" key="5">
    <source>
        <dbReference type="ARBA" id="ARBA00011274"/>
    </source>
</evidence>
<evidence type="ECO:0000256" key="12">
    <source>
        <dbReference type="ARBA" id="ARBA00022801"/>
    </source>
</evidence>
<feature type="coiled-coil region" evidence="19">
    <location>
        <begin position="235"/>
        <end position="262"/>
    </location>
</feature>
<dbReference type="PROSITE" id="PS00028">
    <property type="entry name" value="ZINC_FINGER_C2H2_1"/>
    <property type="match status" value="2"/>
</dbReference>
<evidence type="ECO:0000256" key="1">
    <source>
        <dbReference type="ARBA" id="ARBA00000707"/>
    </source>
</evidence>
<dbReference type="Ensembl" id="ENSSFOT00015067362.1">
    <property type="protein sequence ID" value="ENSSFOP00015042315.1"/>
    <property type="gene ID" value="ENSSFOG00015025959.1"/>
</dbReference>
<dbReference type="OrthoDB" id="288987at2759"/>
<keyword evidence="11" id="KW-0863">Zinc-finger</keyword>
<evidence type="ECO:0000313" key="22">
    <source>
        <dbReference type="Ensembl" id="ENSSFOP00015042315.1"/>
    </source>
</evidence>
<evidence type="ECO:0000256" key="17">
    <source>
        <dbReference type="ARBA" id="ARBA00031481"/>
    </source>
</evidence>
<evidence type="ECO:0000256" key="10">
    <source>
        <dbReference type="ARBA" id="ARBA00022737"/>
    </source>
</evidence>
<evidence type="ECO:0000256" key="11">
    <source>
        <dbReference type="ARBA" id="ARBA00022771"/>
    </source>
</evidence>
<evidence type="ECO:0000256" key="13">
    <source>
        <dbReference type="ARBA" id="ARBA00022833"/>
    </source>
</evidence>
<dbReference type="EC" id="3.4.19.12" evidence="6"/>
<dbReference type="FunFam" id="3.90.70.130:FF:000002">
    <property type="entry name" value="Zinc finger containing ubiquitin peptidase 1"/>
    <property type="match status" value="1"/>
</dbReference>
<comment type="similarity">
    <text evidence="4">Belongs to the peptidase C78 family. ZUFSP subfamily.</text>
</comment>
<feature type="region of interest" description="Disordered" evidence="20">
    <location>
        <begin position="53"/>
        <end position="116"/>
    </location>
</feature>
<evidence type="ECO:0000259" key="21">
    <source>
        <dbReference type="PROSITE" id="PS00028"/>
    </source>
</evidence>
<keyword evidence="8" id="KW-0963">Cytoplasm</keyword>
<name>A0A8C9SVU8_SCLFO</name>
<keyword evidence="12" id="KW-0378">Hydrolase</keyword>
<protein>
    <recommendedName>
        <fullName evidence="7">Zinc finger-containing ubiquitin peptidase 1</fullName>
        <ecNumber evidence="6">3.4.19.12</ecNumber>
    </recommendedName>
    <alternativeName>
        <fullName evidence="17">Lys-63-specific deubiquitinase ZUFSP</fullName>
    </alternativeName>
    <alternativeName>
        <fullName evidence="16">Zinc finger with UFM1-specific peptidase domain protein</fullName>
    </alternativeName>
</protein>
<evidence type="ECO:0000256" key="15">
    <source>
        <dbReference type="ARBA" id="ARBA00023242"/>
    </source>
</evidence>
<feature type="domain" description="C2H2-type" evidence="21">
    <location>
        <begin position="205"/>
        <end position="225"/>
    </location>
</feature>
<dbReference type="GO" id="GO:0008270">
    <property type="term" value="F:zinc ion binding"/>
    <property type="evidence" value="ECO:0007669"/>
    <property type="project" value="UniProtKB-KW"/>
</dbReference>
<dbReference type="Pfam" id="PF07910">
    <property type="entry name" value="Peptidase_C78"/>
    <property type="match status" value="1"/>
</dbReference>
<comment type="function">
    <text evidence="18">Deubiquitinase with endodeubiquitinase activity that specifically interacts with and cleaves 'Lys-63'-linked long polyubiquitin chains. Shows only weak activity against 'Lys-11' and 'Lys-48'-linked chains. Plays an important role in genome stability pathways, functioning to prevent spontaneous DNA damage and also promote cellular survival in response to exogenous DNA damage. Modulates the ubiquitination status of replication protein A (RPA) complex proteins in response to replication stress.</text>
</comment>
<dbReference type="Gene3D" id="3.90.70.130">
    <property type="match status" value="1"/>
</dbReference>
<evidence type="ECO:0000256" key="14">
    <source>
        <dbReference type="ARBA" id="ARBA00022990"/>
    </source>
</evidence>
<evidence type="ECO:0000256" key="3">
    <source>
        <dbReference type="ARBA" id="ARBA00004496"/>
    </source>
</evidence>
<evidence type="ECO:0000256" key="4">
    <source>
        <dbReference type="ARBA" id="ARBA00010469"/>
    </source>
</evidence>
<dbReference type="InterPro" id="IPR013087">
    <property type="entry name" value="Znf_C2H2_type"/>
</dbReference>
<dbReference type="Proteomes" id="UP000694397">
    <property type="component" value="Chromosome 8"/>
</dbReference>
<evidence type="ECO:0000313" key="23">
    <source>
        <dbReference type="Proteomes" id="UP000694397"/>
    </source>
</evidence>
<reference evidence="22" key="3">
    <citation type="submission" date="2025-09" db="UniProtKB">
        <authorList>
            <consortium name="Ensembl"/>
        </authorList>
    </citation>
    <scope>IDENTIFICATION</scope>
</reference>
<dbReference type="InterPro" id="IPR012462">
    <property type="entry name" value="UFSP1/2_DUB_cat"/>
</dbReference>
<reference evidence="22" key="2">
    <citation type="submission" date="2025-08" db="UniProtKB">
        <authorList>
            <consortium name="Ensembl"/>
        </authorList>
    </citation>
    <scope>IDENTIFICATION</scope>
</reference>
<keyword evidence="23" id="KW-1185">Reference proteome</keyword>
<gene>
    <name evidence="22" type="primary">zup1</name>
</gene>
<dbReference type="GeneTree" id="ENSGT00940000166924"/>
<evidence type="ECO:0000256" key="18">
    <source>
        <dbReference type="ARBA" id="ARBA00045669"/>
    </source>
</evidence>
<comment type="subunit">
    <text evidence="5">Interacts with RPA1 and RPA2.</text>
</comment>
<keyword evidence="19" id="KW-0175">Coiled coil</keyword>
<feature type="compositionally biased region" description="Low complexity" evidence="20">
    <location>
        <begin position="74"/>
        <end position="92"/>
    </location>
</feature>
<dbReference type="GO" id="GO:0005634">
    <property type="term" value="C:nucleus"/>
    <property type="evidence" value="ECO:0007669"/>
    <property type="project" value="UniProtKB-SubCell"/>
</dbReference>
<evidence type="ECO:0000256" key="8">
    <source>
        <dbReference type="ARBA" id="ARBA00022490"/>
    </source>
</evidence>
<keyword evidence="10" id="KW-0677">Repeat</keyword>
<evidence type="ECO:0000256" key="2">
    <source>
        <dbReference type="ARBA" id="ARBA00004123"/>
    </source>
</evidence>
<evidence type="ECO:0000256" key="9">
    <source>
        <dbReference type="ARBA" id="ARBA00022723"/>
    </source>
</evidence>
<dbReference type="PANTHER" id="PTHR48153">
    <property type="entry name" value="UFM1-SPECIFIC PROTEASE 2"/>
    <property type="match status" value="1"/>
</dbReference>
<keyword evidence="15" id="KW-0539">Nucleus</keyword>
<comment type="catalytic activity">
    <reaction evidence="1">
        <text>Thiol-dependent hydrolysis of ester, thioester, amide, peptide and isopeptide bonds formed by the C-terminal Gly of ubiquitin (a 76-residue protein attached to proteins as an intracellular targeting signal).</text>
        <dbReference type="EC" id="3.4.19.12"/>
    </reaction>
</comment>
<keyword evidence="9" id="KW-0479">Metal-binding</keyword>
<evidence type="ECO:0000256" key="7">
    <source>
        <dbReference type="ARBA" id="ARBA00021993"/>
    </source>
</evidence>